<protein>
    <submittedName>
        <fullName evidence="4">NAD(P)-binding protein</fullName>
    </submittedName>
</protein>
<dbReference type="Proteomes" id="UP000235371">
    <property type="component" value="Unassembled WGS sequence"/>
</dbReference>
<evidence type="ECO:0000256" key="1">
    <source>
        <dbReference type="ARBA" id="ARBA00006484"/>
    </source>
</evidence>
<organism evidence="4 5">
    <name type="scientific">Hyaloscypha bicolor E</name>
    <dbReference type="NCBI Taxonomy" id="1095630"/>
    <lineage>
        <taxon>Eukaryota</taxon>
        <taxon>Fungi</taxon>
        <taxon>Dikarya</taxon>
        <taxon>Ascomycota</taxon>
        <taxon>Pezizomycotina</taxon>
        <taxon>Leotiomycetes</taxon>
        <taxon>Helotiales</taxon>
        <taxon>Hyaloscyphaceae</taxon>
        <taxon>Hyaloscypha</taxon>
        <taxon>Hyaloscypha bicolor</taxon>
    </lineage>
</organism>
<dbReference type="CDD" id="cd05233">
    <property type="entry name" value="SDR_c"/>
    <property type="match status" value="1"/>
</dbReference>
<keyword evidence="3" id="KW-0560">Oxidoreductase</keyword>
<evidence type="ECO:0000256" key="2">
    <source>
        <dbReference type="ARBA" id="ARBA00022857"/>
    </source>
</evidence>
<dbReference type="InParanoid" id="A0A2J6SGV0"/>
<name>A0A2J6SGV0_9HELO</name>
<dbReference type="PROSITE" id="PS00061">
    <property type="entry name" value="ADH_SHORT"/>
    <property type="match status" value="1"/>
</dbReference>
<keyword evidence="5" id="KW-1185">Reference proteome</keyword>
<dbReference type="STRING" id="1095630.A0A2J6SGV0"/>
<dbReference type="InterPro" id="IPR020904">
    <property type="entry name" value="Sc_DH/Rdtase_CS"/>
</dbReference>
<dbReference type="GeneID" id="36586886"/>
<dbReference type="PANTHER" id="PTHR42760:SF133">
    <property type="entry name" value="3-OXOACYL-[ACYL-CARRIER-PROTEIN] REDUCTASE"/>
    <property type="match status" value="1"/>
</dbReference>
<sequence>MSTSFFAQKHYIVTGGGSGIGLALVLKLAVASAIVHAIDLKASAPPEFEALFETVHYHGSIDVSSRSSVTELYKAITAISPRIDGIVNSAGICPGGDGYIQSDETFQRTMAVNVIGTWNITTAFLEMVNKESPDVGRSGTPPSGTRASIVNIGSSASLCAWPTLTAYTASKHAVLGLTRSWSLDWAHKGIRVNLVAPGGTDTPLARAQLSDLEGRGEALTAGLAMIPLGRLGRPEEQADTIMFLLGDGSSYITGQVIPVNGGFP</sequence>
<gene>
    <name evidence="4" type="ORF">K444DRAFT_604416</name>
</gene>
<dbReference type="PANTHER" id="PTHR42760">
    <property type="entry name" value="SHORT-CHAIN DEHYDROGENASES/REDUCTASES FAMILY MEMBER"/>
    <property type="match status" value="1"/>
</dbReference>
<dbReference type="RefSeq" id="XP_024726888.1">
    <property type="nucleotide sequence ID" value="XM_024878809.1"/>
</dbReference>
<dbReference type="AlphaFoldDB" id="A0A2J6SGV0"/>
<dbReference type="GO" id="GO:0016616">
    <property type="term" value="F:oxidoreductase activity, acting on the CH-OH group of donors, NAD or NADP as acceptor"/>
    <property type="evidence" value="ECO:0007669"/>
    <property type="project" value="TreeGrafter"/>
</dbReference>
<dbReference type="OrthoDB" id="1669814at2759"/>
<dbReference type="PRINTS" id="PR00080">
    <property type="entry name" value="SDRFAMILY"/>
</dbReference>
<dbReference type="Gene3D" id="3.40.50.720">
    <property type="entry name" value="NAD(P)-binding Rossmann-like Domain"/>
    <property type="match status" value="1"/>
</dbReference>
<reference evidence="4 5" key="1">
    <citation type="submission" date="2016-04" db="EMBL/GenBank/DDBJ databases">
        <title>A degradative enzymes factory behind the ericoid mycorrhizal symbiosis.</title>
        <authorList>
            <consortium name="DOE Joint Genome Institute"/>
            <person name="Martino E."/>
            <person name="Morin E."/>
            <person name="Grelet G."/>
            <person name="Kuo A."/>
            <person name="Kohler A."/>
            <person name="Daghino S."/>
            <person name="Barry K."/>
            <person name="Choi C."/>
            <person name="Cichocki N."/>
            <person name="Clum A."/>
            <person name="Copeland A."/>
            <person name="Hainaut M."/>
            <person name="Haridas S."/>
            <person name="Labutti K."/>
            <person name="Lindquist E."/>
            <person name="Lipzen A."/>
            <person name="Khouja H.-R."/>
            <person name="Murat C."/>
            <person name="Ohm R."/>
            <person name="Olson A."/>
            <person name="Spatafora J."/>
            <person name="Veneault-Fourrey C."/>
            <person name="Henrissat B."/>
            <person name="Grigoriev I."/>
            <person name="Martin F."/>
            <person name="Perotto S."/>
        </authorList>
    </citation>
    <scope>NUCLEOTIDE SEQUENCE [LARGE SCALE GENOMIC DNA]</scope>
    <source>
        <strain evidence="4 5">E</strain>
    </source>
</reference>
<comment type="similarity">
    <text evidence="1">Belongs to the short-chain dehydrogenases/reductases (SDR) family.</text>
</comment>
<dbReference type="EMBL" id="KZ613914">
    <property type="protein sequence ID" value="PMD49984.1"/>
    <property type="molecule type" value="Genomic_DNA"/>
</dbReference>
<evidence type="ECO:0000313" key="4">
    <source>
        <dbReference type="EMBL" id="PMD49984.1"/>
    </source>
</evidence>
<dbReference type="InterPro" id="IPR036291">
    <property type="entry name" value="NAD(P)-bd_dom_sf"/>
</dbReference>
<dbReference type="GO" id="GO:0009688">
    <property type="term" value="P:abscisic acid biosynthetic process"/>
    <property type="evidence" value="ECO:0007669"/>
    <property type="project" value="UniProtKB-ARBA"/>
</dbReference>
<dbReference type="PRINTS" id="PR00081">
    <property type="entry name" value="GDHRDH"/>
</dbReference>
<dbReference type="Pfam" id="PF13561">
    <property type="entry name" value="adh_short_C2"/>
    <property type="match status" value="1"/>
</dbReference>
<dbReference type="FunFam" id="3.40.50.720:FF:000084">
    <property type="entry name" value="Short-chain dehydrogenase reductase"/>
    <property type="match status" value="1"/>
</dbReference>
<dbReference type="SUPFAM" id="SSF51735">
    <property type="entry name" value="NAD(P)-binding Rossmann-fold domains"/>
    <property type="match status" value="1"/>
</dbReference>
<accession>A0A2J6SGV0</accession>
<evidence type="ECO:0000313" key="5">
    <source>
        <dbReference type="Proteomes" id="UP000235371"/>
    </source>
</evidence>
<dbReference type="InterPro" id="IPR002347">
    <property type="entry name" value="SDR_fam"/>
</dbReference>
<evidence type="ECO:0000256" key="3">
    <source>
        <dbReference type="ARBA" id="ARBA00023002"/>
    </source>
</evidence>
<keyword evidence="2" id="KW-0521">NADP</keyword>
<proteinExistence type="inferred from homology"/>